<dbReference type="InterPro" id="IPR045738">
    <property type="entry name" value="DUF6088"/>
</dbReference>
<reference evidence="1 2" key="1">
    <citation type="submission" date="2016-10" db="EMBL/GenBank/DDBJ databases">
        <authorList>
            <person name="de Groot N.N."/>
        </authorList>
    </citation>
    <scope>NUCLEOTIDE SEQUENCE [LARGE SCALE GENOMIC DNA]</scope>
    <source>
        <strain evidence="1 2">DSM 17794</strain>
    </source>
</reference>
<dbReference type="STRING" id="287099.SAMN05660413_02162"/>
<dbReference type="Pfam" id="PF19570">
    <property type="entry name" value="DUF6088"/>
    <property type="match status" value="1"/>
</dbReference>
<evidence type="ECO:0000313" key="1">
    <source>
        <dbReference type="EMBL" id="SFN68605.1"/>
    </source>
</evidence>
<dbReference type="Proteomes" id="UP000199153">
    <property type="component" value="Unassembled WGS sequence"/>
</dbReference>
<organism evidence="1 2">
    <name type="scientific">Salegentibacter flavus</name>
    <dbReference type="NCBI Taxonomy" id="287099"/>
    <lineage>
        <taxon>Bacteria</taxon>
        <taxon>Pseudomonadati</taxon>
        <taxon>Bacteroidota</taxon>
        <taxon>Flavobacteriia</taxon>
        <taxon>Flavobacteriales</taxon>
        <taxon>Flavobacteriaceae</taxon>
        <taxon>Salegentibacter</taxon>
    </lineage>
</organism>
<keyword evidence="2" id="KW-1185">Reference proteome</keyword>
<dbReference type="AlphaFoldDB" id="A0A1I5B1N4"/>
<dbReference type="EMBL" id="FOVL01000012">
    <property type="protein sequence ID" value="SFN68605.1"/>
    <property type="molecule type" value="Genomic_DNA"/>
</dbReference>
<name>A0A1I5B1N4_9FLAO</name>
<evidence type="ECO:0000313" key="2">
    <source>
        <dbReference type="Proteomes" id="UP000199153"/>
    </source>
</evidence>
<accession>A0A1I5B1N4</accession>
<sequence length="241" mass="27622">MKTTEYIANTINRFPKGYIFTYEDFCIEVEKKEAVIKALNRMVEAGKISKLSKGKYYKPEKTPFGELQPDQEQVVKDLLEDDGKVIGYLTGYSIYNKLGLTSQVSNTIQIGRNQIRPKLKRERYTISFIKQKNIITRQNIPLLQILDSIKYIKKIPDSSIKGSLERLLKIIEKLPDNDKKELVRLSLKYPPSTRALLGAVLQEINEESITKTLKISLNPITKYKIPGASRALSNTNLWNII</sequence>
<gene>
    <name evidence="1" type="ORF">SAMN05660413_02162</name>
</gene>
<dbReference type="OrthoDB" id="9798200at2"/>
<proteinExistence type="predicted"/>
<dbReference type="RefSeq" id="WP_093409404.1">
    <property type="nucleotide sequence ID" value="NZ_FOVL01000012.1"/>
</dbReference>
<evidence type="ECO:0008006" key="3">
    <source>
        <dbReference type="Google" id="ProtNLM"/>
    </source>
</evidence>
<protein>
    <recommendedName>
        <fullName evidence="3">Transcriptional regulator, AbiEi antitoxin, Type IV TA system</fullName>
    </recommendedName>
</protein>